<feature type="domain" description="OmpR/PhoB-type" evidence="5">
    <location>
        <begin position="2"/>
        <end position="105"/>
    </location>
</feature>
<organism evidence="6 7">
    <name type="scientific">Pseudoalteromonas rubra</name>
    <dbReference type="NCBI Taxonomy" id="43658"/>
    <lineage>
        <taxon>Bacteria</taxon>
        <taxon>Pseudomonadati</taxon>
        <taxon>Pseudomonadota</taxon>
        <taxon>Gammaproteobacteria</taxon>
        <taxon>Alteromonadales</taxon>
        <taxon>Pseudoalteromonadaceae</taxon>
        <taxon>Pseudoalteromonas</taxon>
    </lineage>
</organism>
<dbReference type="EMBL" id="JXYA01000023">
    <property type="protein sequence ID" value="KJZ08976.1"/>
    <property type="molecule type" value="Genomic_DNA"/>
</dbReference>
<dbReference type="SMART" id="SM00862">
    <property type="entry name" value="Trans_reg_C"/>
    <property type="match status" value="1"/>
</dbReference>
<name>A0A0F4QMV0_9GAMM</name>
<dbReference type="RefSeq" id="WP_046005101.1">
    <property type="nucleotide sequence ID" value="NZ_JXYA01000023.1"/>
</dbReference>
<evidence type="ECO:0000313" key="7">
    <source>
        <dbReference type="Proteomes" id="UP000033452"/>
    </source>
</evidence>
<dbReference type="AlphaFoldDB" id="A0A0F4QMV0"/>
<dbReference type="SUPFAM" id="SSF46894">
    <property type="entry name" value="C-terminal effector domain of the bipartite response regulators"/>
    <property type="match status" value="1"/>
</dbReference>
<sequence>MAQTRFFINEFEIDFSRSVVIQNGQHTQVEPKVLQVLLLLAKRQREHGEQVVTHEEIMTHVWQGVEVVPNALQRCIAILRKVLGDNAKNPSIIATHPKIGYRLLAPVRWPEPSADKIQDRTKKPYSKNTLLIVGTFLLGILLYLVWPTTQPPSYTRLTPLTHTDAHESHAIFSPDGDYLVFNRYAGSCTSHLWARHINSGQEQRLSATPGQFGAPGFTPDGRELVFAAKADCEQPSAQSCWALATLDFAQALTKPHAIEPRYLCDAGQPMALKALPNHAYAYLQSGDSQTQLVQYNDLTKTVGTLYSAADDYLYHFDYHAHQQHFALFSRDQSLNYVLTVLDKNAQPVQRNTIALLPHMDPTASLTGRFTPDGRTLLVVSNGQLYSLTLSGKLSLLPTPATELLGADKHPTRHTLLAVNGQKDIDIAQLTLSHTDSAVADPVHDLNSRALPYPSLSRTQAQERQAQFSPDGQRIAFISNRNGVDQLWIWQGEQAVAISNTNASHTIHGFAWSPDAKHLLWAQGGKLHRADLSGQQHSLSSRLPVHSVQAWHQPGQVLMLINDPMPGGLYLYDLASGELSKLGINGVHRAWQAGELVYYSDAQGKVKRFTLGEGPTHAKALTALNGRAMVIKHEHIYSVDQTNLTLNRYDLDGKLLNMLRPLKPTAWKISDVHQAQLLLEQFIGIEQELVLID</sequence>
<evidence type="ECO:0000256" key="1">
    <source>
        <dbReference type="ARBA" id="ARBA00009820"/>
    </source>
</evidence>
<dbReference type="InterPro" id="IPR011042">
    <property type="entry name" value="6-blade_b-propeller_TolB-like"/>
</dbReference>
<dbReference type="PATRIC" id="fig|43658.5.peg.2409"/>
<evidence type="ECO:0000256" key="4">
    <source>
        <dbReference type="SAM" id="Phobius"/>
    </source>
</evidence>
<gene>
    <name evidence="6" type="ORF">TW77_11400</name>
</gene>
<dbReference type="GO" id="GO:0003677">
    <property type="term" value="F:DNA binding"/>
    <property type="evidence" value="ECO:0007669"/>
    <property type="project" value="UniProtKB-UniRule"/>
</dbReference>
<evidence type="ECO:0000256" key="3">
    <source>
        <dbReference type="PROSITE-ProRule" id="PRU01091"/>
    </source>
</evidence>
<dbReference type="OrthoDB" id="5693682at2"/>
<dbReference type="Pfam" id="PF07676">
    <property type="entry name" value="PD40"/>
    <property type="match status" value="3"/>
</dbReference>
<accession>A0A0F4QMV0</accession>
<keyword evidence="4" id="KW-0812">Transmembrane</keyword>
<dbReference type="GO" id="GO:0000160">
    <property type="term" value="P:phosphorelay signal transduction system"/>
    <property type="evidence" value="ECO:0007669"/>
    <property type="project" value="InterPro"/>
</dbReference>
<protein>
    <recommendedName>
        <fullName evidence="5">OmpR/PhoB-type domain-containing protein</fullName>
    </recommendedName>
</protein>
<keyword evidence="4" id="KW-1133">Transmembrane helix</keyword>
<keyword evidence="4" id="KW-0472">Membrane</keyword>
<feature type="transmembrane region" description="Helical" evidence="4">
    <location>
        <begin position="129"/>
        <end position="146"/>
    </location>
</feature>
<feature type="DNA-binding region" description="OmpR/PhoB-type" evidence="3">
    <location>
        <begin position="2"/>
        <end position="105"/>
    </location>
</feature>
<dbReference type="Pfam" id="PF00486">
    <property type="entry name" value="Trans_reg_C"/>
    <property type="match status" value="1"/>
</dbReference>
<reference evidence="6 7" key="1">
    <citation type="journal article" date="2015" name="BMC Genomics">
        <title>Genome mining reveals unlocked bioactive potential of marine Gram-negative bacteria.</title>
        <authorList>
            <person name="Machado H."/>
            <person name="Sonnenschein E.C."/>
            <person name="Melchiorsen J."/>
            <person name="Gram L."/>
        </authorList>
    </citation>
    <scope>NUCLEOTIDE SEQUENCE [LARGE SCALE GENOMIC DNA]</scope>
    <source>
        <strain evidence="6 7">S2471</strain>
    </source>
</reference>
<keyword evidence="7" id="KW-1185">Reference proteome</keyword>
<dbReference type="CDD" id="cd00383">
    <property type="entry name" value="trans_reg_C"/>
    <property type="match status" value="1"/>
</dbReference>
<evidence type="ECO:0000256" key="2">
    <source>
        <dbReference type="ARBA" id="ARBA00023125"/>
    </source>
</evidence>
<keyword evidence="2 3" id="KW-0238">DNA-binding</keyword>
<dbReference type="InterPro" id="IPR036388">
    <property type="entry name" value="WH-like_DNA-bd_sf"/>
</dbReference>
<dbReference type="Proteomes" id="UP000033452">
    <property type="component" value="Unassembled WGS sequence"/>
</dbReference>
<dbReference type="GO" id="GO:0006355">
    <property type="term" value="P:regulation of DNA-templated transcription"/>
    <property type="evidence" value="ECO:0007669"/>
    <property type="project" value="InterPro"/>
</dbReference>
<dbReference type="InterPro" id="IPR016032">
    <property type="entry name" value="Sig_transdc_resp-reg_C-effctor"/>
</dbReference>
<dbReference type="Gene3D" id="1.10.10.10">
    <property type="entry name" value="Winged helix-like DNA-binding domain superfamily/Winged helix DNA-binding domain"/>
    <property type="match status" value="1"/>
</dbReference>
<evidence type="ECO:0000259" key="5">
    <source>
        <dbReference type="PROSITE" id="PS51755"/>
    </source>
</evidence>
<dbReference type="InterPro" id="IPR001867">
    <property type="entry name" value="OmpR/PhoB-type_DNA-bd"/>
</dbReference>
<dbReference type="PANTHER" id="PTHR36842">
    <property type="entry name" value="PROTEIN TOLB HOMOLOG"/>
    <property type="match status" value="1"/>
</dbReference>
<dbReference type="InterPro" id="IPR011659">
    <property type="entry name" value="WD40"/>
</dbReference>
<evidence type="ECO:0000313" key="6">
    <source>
        <dbReference type="EMBL" id="KJZ08976.1"/>
    </source>
</evidence>
<proteinExistence type="inferred from homology"/>
<dbReference type="PROSITE" id="PS51755">
    <property type="entry name" value="OMPR_PHOB"/>
    <property type="match status" value="1"/>
</dbReference>
<dbReference type="SUPFAM" id="SSF82171">
    <property type="entry name" value="DPP6 N-terminal domain-like"/>
    <property type="match status" value="1"/>
</dbReference>
<dbReference type="Gene3D" id="2.120.10.30">
    <property type="entry name" value="TolB, C-terminal domain"/>
    <property type="match status" value="2"/>
</dbReference>
<comment type="caution">
    <text evidence="6">The sequence shown here is derived from an EMBL/GenBank/DDBJ whole genome shotgun (WGS) entry which is preliminary data.</text>
</comment>
<comment type="similarity">
    <text evidence="1">Belongs to the TolB family.</text>
</comment>